<gene>
    <name evidence="9" type="ORF">DI579_00130</name>
</gene>
<dbReference type="GO" id="GO:0050661">
    <property type="term" value="F:NADP binding"/>
    <property type="evidence" value="ECO:0007669"/>
    <property type="project" value="InterPro"/>
</dbReference>
<reference evidence="9 10" key="1">
    <citation type="submission" date="2017-08" db="EMBL/GenBank/DDBJ databases">
        <title>Infants hospitalized years apart are colonized by the same room-sourced microbial strains.</title>
        <authorList>
            <person name="Brooks B."/>
            <person name="Olm M.R."/>
            <person name="Firek B.A."/>
            <person name="Baker R."/>
            <person name="Thomas B.C."/>
            <person name="Morowitz M.J."/>
            <person name="Banfield J.F."/>
        </authorList>
    </citation>
    <scope>NUCLEOTIDE SEQUENCE [LARGE SCALE GENOMIC DNA]</scope>
    <source>
        <strain evidence="9">S2_006_000_R1_57</strain>
    </source>
</reference>
<dbReference type="GO" id="GO:0004146">
    <property type="term" value="F:dihydrofolate reductase activity"/>
    <property type="evidence" value="ECO:0007669"/>
    <property type="project" value="UniProtKB-EC"/>
</dbReference>
<evidence type="ECO:0000256" key="4">
    <source>
        <dbReference type="ARBA" id="ARBA00022563"/>
    </source>
</evidence>
<comment type="caution">
    <text evidence="9">The sequence shown here is derived from an EMBL/GenBank/DDBJ whole genome shotgun (WGS) entry which is preliminary data.</text>
</comment>
<dbReference type="PANTHER" id="PTHR48069">
    <property type="entry name" value="DIHYDROFOLATE REDUCTASE"/>
    <property type="match status" value="1"/>
</dbReference>
<accession>A0A2W5KJZ4</accession>
<evidence type="ECO:0000313" key="9">
    <source>
        <dbReference type="EMBL" id="PZP89629.1"/>
    </source>
</evidence>
<dbReference type="InterPro" id="IPR012259">
    <property type="entry name" value="DHFR"/>
</dbReference>
<sequence>MVIGLIWAQSTNGWIGKNGTMPWHVPEDLAHFKHITGSDPVVMGRTTWDSLNPRFKPLPGRHNIVLTRNTEWSAEGAITAHSPLEALETAEGLTHDGDFWVIGGSHVYHEFMPIAHRCEITELDLIMSGGDAAAPRLDSEIWQEIAATQWELSSSGIRYRFLTYDRVSLSK</sequence>
<dbReference type="GO" id="GO:0006730">
    <property type="term" value="P:one-carbon metabolic process"/>
    <property type="evidence" value="ECO:0007669"/>
    <property type="project" value="UniProtKB-KW"/>
</dbReference>
<organism evidence="9 10">
    <name type="scientific">Lawsonella clevelandensis</name>
    <dbReference type="NCBI Taxonomy" id="1528099"/>
    <lineage>
        <taxon>Bacteria</taxon>
        <taxon>Bacillati</taxon>
        <taxon>Actinomycetota</taxon>
        <taxon>Actinomycetes</taxon>
        <taxon>Mycobacteriales</taxon>
        <taxon>Lawsonellaceae</taxon>
        <taxon>Lawsonella</taxon>
    </lineage>
</organism>
<dbReference type="GO" id="GO:0046655">
    <property type="term" value="P:folic acid metabolic process"/>
    <property type="evidence" value="ECO:0007669"/>
    <property type="project" value="TreeGrafter"/>
</dbReference>
<protein>
    <recommendedName>
        <fullName evidence="3 7">Dihydrofolate reductase</fullName>
        <ecNumber evidence="3 7">1.5.1.3</ecNumber>
    </recommendedName>
</protein>
<dbReference type="GO" id="GO:0005829">
    <property type="term" value="C:cytosol"/>
    <property type="evidence" value="ECO:0007669"/>
    <property type="project" value="TreeGrafter"/>
</dbReference>
<dbReference type="EMBL" id="QFOZ01000001">
    <property type="protein sequence ID" value="PZP89629.1"/>
    <property type="molecule type" value="Genomic_DNA"/>
</dbReference>
<proteinExistence type="inferred from homology"/>
<evidence type="ECO:0000256" key="5">
    <source>
        <dbReference type="ARBA" id="ARBA00022857"/>
    </source>
</evidence>
<dbReference type="PROSITE" id="PS51330">
    <property type="entry name" value="DHFR_2"/>
    <property type="match status" value="1"/>
</dbReference>
<evidence type="ECO:0000256" key="7">
    <source>
        <dbReference type="PIRNR" id="PIRNR000194"/>
    </source>
</evidence>
<dbReference type="EC" id="1.5.1.3" evidence="3 7"/>
<dbReference type="InterPro" id="IPR024072">
    <property type="entry name" value="DHFR-like_dom_sf"/>
</dbReference>
<comment type="catalytic activity">
    <reaction evidence="7">
        <text>(6S)-5,6,7,8-tetrahydrofolate + NADP(+) = 7,8-dihydrofolate + NADPH + H(+)</text>
        <dbReference type="Rhea" id="RHEA:15009"/>
        <dbReference type="ChEBI" id="CHEBI:15378"/>
        <dbReference type="ChEBI" id="CHEBI:57451"/>
        <dbReference type="ChEBI" id="CHEBI:57453"/>
        <dbReference type="ChEBI" id="CHEBI:57783"/>
        <dbReference type="ChEBI" id="CHEBI:58349"/>
        <dbReference type="EC" id="1.5.1.3"/>
    </reaction>
</comment>
<dbReference type="UniPathway" id="UPA00077">
    <property type="reaction ID" value="UER00158"/>
</dbReference>
<feature type="domain" description="DHFR" evidence="8">
    <location>
        <begin position="2"/>
        <end position="166"/>
    </location>
</feature>
<name>A0A2W5KJZ4_9ACTN</name>
<comment type="pathway">
    <text evidence="1 7">Cofactor biosynthesis; tetrahydrofolate biosynthesis; 5,6,7,8-tetrahydrofolate from 7,8-dihydrofolate: step 1/1.</text>
</comment>
<keyword evidence="6 7" id="KW-0560">Oxidoreductase</keyword>
<evidence type="ECO:0000256" key="1">
    <source>
        <dbReference type="ARBA" id="ARBA00004903"/>
    </source>
</evidence>
<dbReference type="SUPFAM" id="SSF53597">
    <property type="entry name" value="Dihydrofolate reductase-like"/>
    <property type="match status" value="1"/>
</dbReference>
<comment type="similarity">
    <text evidence="2 7">Belongs to the dihydrofolate reductase family.</text>
</comment>
<dbReference type="GO" id="GO:0046654">
    <property type="term" value="P:tetrahydrofolate biosynthetic process"/>
    <property type="evidence" value="ECO:0007669"/>
    <property type="project" value="UniProtKB-UniPathway"/>
</dbReference>
<dbReference type="PIRSF" id="PIRSF000194">
    <property type="entry name" value="DHFR"/>
    <property type="match status" value="1"/>
</dbReference>
<comment type="function">
    <text evidence="7">Key enzyme in folate metabolism. Catalyzes an essential reaction for de novo glycine and purine synthesis, and for DNA precursor synthesis.</text>
</comment>
<evidence type="ECO:0000256" key="3">
    <source>
        <dbReference type="ARBA" id="ARBA00012856"/>
    </source>
</evidence>
<dbReference type="Pfam" id="PF00186">
    <property type="entry name" value="DHFR_1"/>
    <property type="match status" value="1"/>
</dbReference>
<keyword evidence="4 7" id="KW-0554">One-carbon metabolism</keyword>
<evidence type="ECO:0000256" key="2">
    <source>
        <dbReference type="ARBA" id="ARBA00009539"/>
    </source>
</evidence>
<dbReference type="InterPro" id="IPR001796">
    <property type="entry name" value="DHFR_dom"/>
</dbReference>
<evidence type="ECO:0000313" key="10">
    <source>
        <dbReference type="Proteomes" id="UP000248606"/>
    </source>
</evidence>
<dbReference type="Proteomes" id="UP000248606">
    <property type="component" value="Unassembled WGS sequence"/>
</dbReference>
<dbReference type="CDD" id="cd00209">
    <property type="entry name" value="DHFR"/>
    <property type="match status" value="1"/>
</dbReference>
<dbReference type="AlphaFoldDB" id="A0A2W5KJZ4"/>
<dbReference type="PANTHER" id="PTHR48069:SF3">
    <property type="entry name" value="DIHYDROFOLATE REDUCTASE"/>
    <property type="match status" value="1"/>
</dbReference>
<dbReference type="PRINTS" id="PR00070">
    <property type="entry name" value="DHFR"/>
</dbReference>
<evidence type="ECO:0000256" key="6">
    <source>
        <dbReference type="ARBA" id="ARBA00023002"/>
    </source>
</evidence>
<evidence type="ECO:0000259" key="8">
    <source>
        <dbReference type="PROSITE" id="PS51330"/>
    </source>
</evidence>
<dbReference type="GO" id="GO:0046452">
    <property type="term" value="P:dihydrofolate metabolic process"/>
    <property type="evidence" value="ECO:0007669"/>
    <property type="project" value="TreeGrafter"/>
</dbReference>
<keyword evidence="5 7" id="KW-0521">NADP</keyword>
<dbReference type="Gene3D" id="3.40.430.10">
    <property type="entry name" value="Dihydrofolate Reductase, subunit A"/>
    <property type="match status" value="1"/>
</dbReference>